<dbReference type="EMBL" id="VDCS01000002">
    <property type="protein sequence ID" value="TNJ46406.1"/>
    <property type="molecule type" value="Genomic_DNA"/>
</dbReference>
<dbReference type="RefSeq" id="WP_139694777.1">
    <property type="nucleotide sequence ID" value="NZ_CP074074.1"/>
</dbReference>
<evidence type="ECO:0000256" key="1">
    <source>
        <dbReference type="SAM" id="SignalP"/>
    </source>
</evidence>
<sequence>MKRKLQIFTLFILTLALHNCGPSISVTDSWSAPDVRDIKGDKMLVMARMDDLASRQLFEQEIVSKLKTEGINAVASYNQYPDIKLNEKLTDEQIDGQVSRFKKDGFETIVLTVVKDVKTEMVTQESGGYVTGGYYPMYYGYYGGFGRYYGAFYSPYGFGGSYIPSSQRTYESDIYKLETVIYDLDRTDNRQLVAVVASSITDPDSASQVAGPYAKKVLGQFKKDGDKK</sequence>
<evidence type="ECO:0000313" key="3">
    <source>
        <dbReference type="Proteomes" id="UP000308713"/>
    </source>
</evidence>
<dbReference type="OrthoDB" id="1454323at2"/>
<dbReference type="Proteomes" id="UP000308713">
    <property type="component" value="Unassembled WGS sequence"/>
</dbReference>
<keyword evidence="3" id="KW-1185">Reference proteome</keyword>
<organism evidence="2 3">
    <name type="scientific">Allotamlana fucoidanivorans</name>
    <dbReference type="NCBI Taxonomy" id="2583814"/>
    <lineage>
        <taxon>Bacteria</taxon>
        <taxon>Pseudomonadati</taxon>
        <taxon>Bacteroidota</taxon>
        <taxon>Flavobacteriia</taxon>
        <taxon>Flavobacteriales</taxon>
        <taxon>Flavobacteriaceae</taxon>
        <taxon>Allotamlana</taxon>
    </lineage>
</organism>
<dbReference type="AlphaFoldDB" id="A0A5C4SQ26"/>
<accession>A0A5C4SQ26</accession>
<name>A0A5C4SQ26_9FLAO</name>
<keyword evidence="1" id="KW-0732">Signal</keyword>
<feature type="signal peptide" evidence="1">
    <location>
        <begin position="1"/>
        <end position="19"/>
    </location>
</feature>
<gene>
    <name evidence="2" type="ORF">FGF67_01925</name>
</gene>
<evidence type="ECO:0000313" key="2">
    <source>
        <dbReference type="EMBL" id="TNJ46406.1"/>
    </source>
</evidence>
<reference evidence="2 3" key="1">
    <citation type="submission" date="2019-05" db="EMBL/GenBank/DDBJ databases">
        <title>Tamlana fucoidanivorans sp. nov., isolated from the surface of algae collected from Fujian province in China.</title>
        <authorList>
            <person name="Li J."/>
        </authorList>
    </citation>
    <scope>NUCLEOTIDE SEQUENCE [LARGE SCALE GENOMIC DNA]</scope>
    <source>
        <strain evidence="2 3">CW2-9</strain>
    </source>
</reference>
<comment type="caution">
    <text evidence="2">The sequence shown here is derived from an EMBL/GenBank/DDBJ whole genome shotgun (WGS) entry which is preliminary data.</text>
</comment>
<proteinExistence type="predicted"/>
<evidence type="ECO:0008006" key="4">
    <source>
        <dbReference type="Google" id="ProtNLM"/>
    </source>
</evidence>
<protein>
    <recommendedName>
        <fullName evidence="4">DUF4136 domain-containing protein</fullName>
    </recommendedName>
</protein>
<feature type="chain" id="PRO_5023053987" description="DUF4136 domain-containing protein" evidence="1">
    <location>
        <begin position="20"/>
        <end position="228"/>
    </location>
</feature>